<dbReference type="AlphaFoldDB" id="A0A9W8UBG4"/>
<dbReference type="Proteomes" id="UP001152130">
    <property type="component" value="Unassembled WGS sequence"/>
</dbReference>
<dbReference type="InterPro" id="IPR029058">
    <property type="entry name" value="AB_hydrolase_fold"/>
</dbReference>
<evidence type="ECO:0000313" key="2">
    <source>
        <dbReference type="Proteomes" id="UP001152130"/>
    </source>
</evidence>
<protein>
    <submittedName>
        <fullName evidence="1">Uncharacterized protein</fullName>
    </submittedName>
</protein>
<evidence type="ECO:0000313" key="1">
    <source>
        <dbReference type="EMBL" id="KAJ4019213.1"/>
    </source>
</evidence>
<accession>A0A9W8UBG4</accession>
<dbReference type="PANTHER" id="PTHR42044:SF2">
    <property type="entry name" value="DUF676 DOMAIN-CONTAINING PROTEIN"/>
    <property type="match status" value="1"/>
</dbReference>
<organism evidence="1 2">
    <name type="scientific">Fusarium irregulare</name>
    <dbReference type="NCBI Taxonomy" id="2494466"/>
    <lineage>
        <taxon>Eukaryota</taxon>
        <taxon>Fungi</taxon>
        <taxon>Dikarya</taxon>
        <taxon>Ascomycota</taxon>
        <taxon>Pezizomycotina</taxon>
        <taxon>Sordariomycetes</taxon>
        <taxon>Hypocreomycetidae</taxon>
        <taxon>Hypocreales</taxon>
        <taxon>Nectriaceae</taxon>
        <taxon>Fusarium</taxon>
        <taxon>Fusarium incarnatum-equiseti species complex</taxon>
    </lineage>
</organism>
<dbReference type="EMBL" id="JAPDHF010000004">
    <property type="protein sequence ID" value="KAJ4019213.1"/>
    <property type="molecule type" value="Genomic_DNA"/>
</dbReference>
<sequence>MPHRTDPDGDFPYIEPPSHEGLKAIKLPPPYTGTPWKIFVSDIKLFFQNFFYLPYLFIPLYPWHSGELCELYPSAENLTDIALHVVLSVMQLGFLISLFTLSFLPTFTYIGYVAVYFALNELICWHFNRGIPRSGLKSTEDDLSQNWPRHDDETWIFLNGICVGVQQKLVPEEHRSPFKNLSSSSDRYSQQNVRTPTIKTILPNVPSAGVVFDLIQCLIQRALLYATQDVRECYVLVKNALLDDQKKKVVFILHSQGGIEGGMIIDWLLDEMPLDKLQKLEVYTFGNLANHFSNPCRGNDPSSPVIPHIEHYVNEKDFACRFGVLNFTRHYTQNENRFAGKVFINRSGGHQLNQHYLDDMFPLDKDLRQSRNAREGDFMNRKVRVRKDNTIKETKRAELPQGFTVTWDSGATNGEVRMDEVPRMGDLSRLWKYRNGQLPDSYKSALVDGTEDLETGG</sequence>
<comment type="caution">
    <text evidence="1">The sequence shown here is derived from an EMBL/GenBank/DDBJ whole genome shotgun (WGS) entry which is preliminary data.</text>
</comment>
<reference evidence="1" key="1">
    <citation type="submission" date="2022-10" db="EMBL/GenBank/DDBJ databases">
        <title>Fusarium specimens isolated from Avocado Roots.</title>
        <authorList>
            <person name="Stajich J."/>
            <person name="Roper C."/>
            <person name="Heimlech-Rivalta G."/>
        </authorList>
    </citation>
    <scope>NUCLEOTIDE SEQUENCE</scope>
    <source>
        <strain evidence="1">CF00143</strain>
    </source>
</reference>
<dbReference type="PANTHER" id="PTHR42044">
    <property type="entry name" value="DUF676 DOMAIN-CONTAINING PROTEIN-RELATED"/>
    <property type="match status" value="1"/>
</dbReference>
<keyword evidence="2" id="KW-1185">Reference proteome</keyword>
<dbReference type="SUPFAM" id="SSF53474">
    <property type="entry name" value="alpha/beta-Hydrolases"/>
    <property type="match status" value="1"/>
</dbReference>
<gene>
    <name evidence="1" type="ORF">NW766_002918</name>
</gene>
<name>A0A9W8UBG4_9HYPO</name>
<dbReference type="OrthoDB" id="202545at2759"/>
<proteinExistence type="predicted"/>